<sequence length="161" mass="17015">MNRHTLLSIVAITAIGLTTLAGSAVGQETGEHKLFAPQDIVWGPAPSSLPQGAQAAVLYGDPGKEGLFALRLKVPKGYHIAPHTHPKPEIVTVLSGAARLGMGTTDDHDKAQVLPAGSFFAMAARSVHSFFADDATIIQLNSSGPWGINYINPKDDPRPKM</sequence>
<dbReference type="CDD" id="cd06989">
    <property type="entry name" value="cupin_DRT102"/>
    <property type="match status" value="1"/>
</dbReference>
<dbReference type="Gene3D" id="2.60.120.10">
    <property type="entry name" value="Jelly Rolls"/>
    <property type="match status" value="1"/>
</dbReference>
<proteinExistence type="predicted"/>
<evidence type="ECO:0008006" key="4">
    <source>
        <dbReference type="Google" id="ProtNLM"/>
    </source>
</evidence>
<feature type="chain" id="PRO_5013206146" description="Cupin" evidence="1">
    <location>
        <begin position="24"/>
        <end position="161"/>
    </location>
</feature>
<dbReference type="STRING" id="29421.B2M20_05030"/>
<keyword evidence="1" id="KW-0732">Signal</keyword>
<dbReference type="InterPro" id="IPR014710">
    <property type="entry name" value="RmlC-like_jellyroll"/>
</dbReference>
<feature type="signal peptide" evidence="1">
    <location>
        <begin position="1"/>
        <end position="23"/>
    </location>
</feature>
<reference evidence="2 3" key="1">
    <citation type="submission" date="2017-02" db="EMBL/GenBank/DDBJ databases">
        <title>Genome sequence of the nitrite-oxidizing bacterium Nitrobacter vulgaris strain Ab1.</title>
        <authorList>
            <person name="Mellbye B.L."/>
            <person name="Davis E.W."/>
            <person name="Spieck E."/>
            <person name="Chang J.H."/>
            <person name="Bottomley P.J."/>
            <person name="Sayavedra-Soto L.A."/>
        </authorList>
    </citation>
    <scope>NUCLEOTIDE SEQUENCE [LARGE SCALE GENOMIC DNA]</scope>
    <source>
        <strain evidence="2 3">Ab1</strain>
    </source>
</reference>
<dbReference type="EMBL" id="MWPQ01000023">
    <property type="protein sequence ID" value="OPH83776.1"/>
    <property type="molecule type" value="Genomic_DNA"/>
</dbReference>
<dbReference type="Proteomes" id="UP000189940">
    <property type="component" value="Unassembled WGS sequence"/>
</dbReference>
<keyword evidence="3" id="KW-1185">Reference proteome</keyword>
<organism evidence="2 3">
    <name type="scientific">Nitrobacter vulgaris</name>
    <dbReference type="NCBI Taxonomy" id="29421"/>
    <lineage>
        <taxon>Bacteria</taxon>
        <taxon>Pseudomonadati</taxon>
        <taxon>Pseudomonadota</taxon>
        <taxon>Alphaproteobacteria</taxon>
        <taxon>Hyphomicrobiales</taxon>
        <taxon>Nitrobacteraceae</taxon>
        <taxon>Nitrobacter</taxon>
    </lineage>
</organism>
<gene>
    <name evidence="2" type="ORF">B2M20_05030</name>
</gene>
<dbReference type="RefSeq" id="WP_079445984.1">
    <property type="nucleotide sequence ID" value="NZ_MWPQ01000023.1"/>
</dbReference>
<dbReference type="InterPro" id="IPR011051">
    <property type="entry name" value="RmlC_Cupin_sf"/>
</dbReference>
<dbReference type="Pfam" id="PF14499">
    <property type="entry name" value="DUF4437"/>
    <property type="match status" value="1"/>
</dbReference>
<evidence type="ECO:0000256" key="1">
    <source>
        <dbReference type="SAM" id="SignalP"/>
    </source>
</evidence>
<protein>
    <recommendedName>
        <fullName evidence="4">Cupin</fullName>
    </recommendedName>
</protein>
<name>A0A1V4I0L3_NITVU</name>
<evidence type="ECO:0000313" key="2">
    <source>
        <dbReference type="EMBL" id="OPH83776.1"/>
    </source>
</evidence>
<dbReference type="SUPFAM" id="SSF51182">
    <property type="entry name" value="RmlC-like cupins"/>
    <property type="match status" value="1"/>
</dbReference>
<evidence type="ECO:0000313" key="3">
    <source>
        <dbReference type="Proteomes" id="UP000189940"/>
    </source>
</evidence>
<comment type="caution">
    <text evidence="2">The sequence shown here is derived from an EMBL/GenBank/DDBJ whole genome shotgun (WGS) entry which is preliminary data.</text>
</comment>
<dbReference type="InterPro" id="IPR028013">
    <property type="entry name" value="DUF4437"/>
</dbReference>
<dbReference type="AlphaFoldDB" id="A0A1V4I0L3"/>
<accession>A0A1V4I0L3</accession>
<dbReference type="OrthoDB" id="7506908at2"/>